<dbReference type="EMBL" id="JAKEVZ010000010">
    <property type="protein sequence ID" value="MCF1752082.1"/>
    <property type="molecule type" value="Genomic_DNA"/>
</dbReference>
<feature type="transmembrane region" description="Helical" evidence="1">
    <location>
        <begin position="93"/>
        <end position="110"/>
    </location>
</feature>
<feature type="transmembrane region" description="Helical" evidence="1">
    <location>
        <begin position="62"/>
        <end position="81"/>
    </location>
</feature>
<sequence length="290" mass="31242">MEEEQKEHVAKELINSTKEWIVGDPQAGPVKVTFLSGFSAVFNGLGVGLLLGILLGLSVSPVVSGVIATISSLLAVLIGLNEKFLDSLKSLRIGSFGLFSVVGILLGLYLRANDPFAPSLLDKMEEYRSIGYSDEEARAMITGFIKADSGKVVRQASVLYSGTIEAQDCDYLSGANSGTETSEIIEAFKAPGGFWADFAEEVDRSIPEADKGQVLLTIRDILCVAPPADFTKFKSSFVSLVAGKTEAGSIEQALLGDQANFGILVNQMQQRFSEEKRLVIYQLLAKLFKS</sequence>
<keyword evidence="1" id="KW-0472">Membrane</keyword>
<evidence type="ECO:0000313" key="3">
    <source>
        <dbReference type="Proteomes" id="UP001201449"/>
    </source>
</evidence>
<evidence type="ECO:0000313" key="2">
    <source>
        <dbReference type="EMBL" id="MCF1752082.1"/>
    </source>
</evidence>
<keyword evidence="3" id="KW-1185">Reference proteome</keyword>
<organism evidence="2 3">
    <name type="scientific">Mariniradius sediminis</name>
    <dbReference type="NCBI Taxonomy" id="2909237"/>
    <lineage>
        <taxon>Bacteria</taxon>
        <taxon>Pseudomonadati</taxon>
        <taxon>Bacteroidota</taxon>
        <taxon>Cytophagia</taxon>
        <taxon>Cytophagales</taxon>
        <taxon>Cyclobacteriaceae</taxon>
        <taxon>Mariniradius</taxon>
    </lineage>
</organism>
<accession>A0ABS9BXB0</accession>
<evidence type="ECO:0000256" key="1">
    <source>
        <dbReference type="SAM" id="Phobius"/>
    </source>
</evidence>
<dbReference type="Proteomes" id="UP001201449">
    <property type="component" value="Unassembled WGS sequence"/>
</dbReference>
<keyword evidence="1" id="KW-0812">Transmembrane</keyword>
<protein>
    <submittedName>
        <fullName evidence="2">Uncharacterized protein</fullName>
    </submittedName>
</protein>
<name>A0ABS9BXB0_9BACT</name>
<feature type="transmembrane region" description="Helical" evidence="1">
    <location>
        <begin position="34"/>
        <end position="56"/>
    </location>
</feature>
<comment type="caution">
    <text evidence="2">The sequence shown here is derived from an EMBL/GenBank/DDBJ whole genome shotgun (WGS) entry which is preliminary data.</text>
</comment>
<reference evidence="2 3" key="1">
    <citation type="submission" date="2022-01" db="EMBL/GenBank/DDBJ databases">
        <title>Mariniradius saccharolyticus sp. nov., isolated from sediment of a river.</title>
        <authorList>
            <person name="Liu H."/>
        </authorList>
    </citation>
    <scope>NUCLEOTIDE SEQUENCE [LARGE SCALE GENOMIC DNA]</scope>
    <source>
        <strain evidence="2 3">RY-2</strain>
    </source>
</reference>
<gene>
    <name evidence="2" type="ORF">L0U89_13505</name>
</gene>
<proteinExistence type="predicted"/>
<keyword evidence="1" id="KW-1133">Transmembrane helix</keyword>
<dbReference type="RefSeq" id="WP_234862003.1">
    <property type="nucleotide sequence ID" value="NZ_JAKEVZ010000010.1"/>
</dbReference>